<dbReference type="AlphaFoldDB" id="A0A916SIT0"/>
<feature type="binding site" description="covalent" evidence="8">
    <location>
        <position position="46"/>
    </location>
    <ligand>
        <name>heme c</name>
        <dbReference type="ChEBI" id="CHEBI:61717"/>
        <label>1</label>
    </ligand>
</feature>
<dbReference type="InterPro" id="IPR024167">
    <property type="entry name" value="Cytochrome_c4-like"/>
</dbReference>
<protein>
    <submittedName>
        <fullName evidence="12">Cytochrome c</fullName>
    </submittedName>
</protein>
<keyword evidence="13" id="KW-1185">Reference proteome</keyword>
<evidence type="ECO:0000256" key="1">
    <source>
        <dbReference type="ARBA" id="ARBA00004418"/>
    </source>
</evidence>
<feature type="binding site" description="axial binding residue" evidence="9">
    <location>
        <position position="138"/>
    </location>
    <ligand>
        <name>heme c</name>
        <dbReference type="ChEBI" id="CHEBI:61717"/>
        <label>2</label>
    </ligand>
    <ligandPart>
        <name>Fe</name>
        <dbReference type="ChEBI" id="CHEBI:18248"/>
    </ligandPart>
</feature>
<keyword evidence="5" id="KW-0574">Periplasm</keyword>
<feature type="domain" description="Cytochrome c" evidence="11">
    <location>
        <begin position="120"/>
        <end position="201"/>
    </location>
</feature>
<dbReference type="PROSITE" id="PS51007">
    <property type="entry name" value="CYTC"/>
    <property type="match status" value="2"/>
</dbReference>
<keyword evidence="6" id="KW-0249">Electron transport</keyword>
<dbReference type="PANTHER" id="PTHR33751">
    <property type="entry name" value="CBB3-TYPE CYTOCHROME C OXIDASE SUBUNIT FIXP"/>
    <property type="match status" value="1"/>
</dbReference>
<dbReference type="GO" id="GO:0042597">
    <property type="term" value="C:periplasmic space"/>
    <property type="evidence" value="ECO:0007669"/>
    <property type="project" value="UniProtKB-SubCell"/>
</dbReference>
<keyword evidence="3 8" id="KW-0349">Heme</keyword>
<evidence type="ECO:0000256" key="7">
    <source>
        <dbReference type="ARBA" id="ARBA00023004"/>
    </source>
</evidence>
<reference evidence="12" key="2">
    <citation type="submission" date="2020-09" db="EMBL/GenBank/DDBJ databases">
        <authorList>
            <person name="Sun Q."/>
            <person name="Zhou Y."/>
        </authorList>
    </citation>
    <scope>NUCLEOTIDE SEQUENCE</scope>
    <source>
        <strain evidence="12">CGMCC 1.15322</strain>
    </source>
</reference>
<dbReference type="GO" id="GO:0009055">
    <property type="term" value="F:electron transfer activity"/>
    <property type="evidence" value="ECO:0007669"/>
    <property type="project" value="InterPro"/>
</dbReference>
<reference evidence="12" key="1">
    <citation type="journal article" date="2014" name="Int. J. Syst. Evol. Microbiol.">
        <title>Complete genome sequence of Corynebacterium casei LMG S-19264T (=DSM 44701T), isolated from a smear-ripened cheese.</title>
        <authorList>
            <consortium name="US DOE Joint Genome Institute (JGI-PGF)"/>
            <person name="Walter F."/>
            <person name="Albersmeier A."/>
            <person name="Kalinowski J."/>
            <person name="Ruckert C."/>
        </authorList>
    </citation>
    <scope>NUCLEOTIDE SEQUENCE</scope>
    <source>
        <strain evidence="12">CGMCC 1.15322</strain>
    </source>
</reference>
<feature type="binding site" description="axial binding residue" evidence="9">
    <location>
        <position position="178"/>
    </location>
    <ligand>
        <name>heme c</name>
        <dbReference type="ChEBI" id="CHEBI:61717"/>
        <label>2</label>
    </ligand>
    <ligandPart>
        <name>Fe</name>
        <dbReference type="ChEBI" id="CHEBI:18248"/>
    </ligandPart>
</feature>
<feature type="chain" id="PRO_5036689668" evidence="10">
    <location>
        <begin position="31"/>
        <end position="201"/>
    </location>
</feature>
<dbReference type="Proteomes" id="UP000620596">
    <property type="component" value="Unassembled WGS sequence"/>
</dbReference>
<keyword evidence="2" id="KW-0813">Transport</keyword>
<keyword evidence="7 9" id="KW-0408">Iron</keyword>
<dbReference type="PANTHER" id="PTHR33751:SF9">
    <property type="entry name" value="CYTOCHROME C4"/>
    <property type="match status" value="1"/>
</dbReference>
<comment type="PTM">
    <text evidence="8">Binds 2 heme c groups covalently per subunit.</text>
</comment>
<evidence type="ECO:0000313" key="12">
    <source>
        <dbReference type="EMBL" id="GGA99646.1"/>
    </source>
</evidence>
<evidence type="ECO:0000256" key="2">
    <source>
        <dbReference type="ARBA" id="ARBA00022448"/>
    </source>
</evidence>
<evidence type="ECO:0000256" key="5">
    <source>
        <dbReference type="ARBA" id="ARBA00022764"/>
    </source>
</evidence>
<dbReference type="InterPro" id="IPR050597">
    <property type="entry name" value="Cytochrome_c_Oxidase_Subunit"/>
</dbReference>
<evidence type="ECO:0000256" key="3">
    <source>
        <dbReference type="ARBA" id="ARBA00022617"/>
    </source>
</evidence>
<evidence type="ECO:0000256" key="6">
    <source>
        <dbReference type="ARBA" id="ARBA00022982"/>
    </source>
</evidence>
<sequence>MPGPETGKLPRACRALAAVALLFFLGQPQAQVLQPNAAQLTLCMACHGPQGNSQIPLTPSLAGQPKVFIENQLVLIREGLRDIPQMKGLLDGVKDPEIVGLATYFSAQTPAKVSGSANSATYQRGLQTSQRMLCGTCHLPDYSGREQIPRLAGQQEAFLLYAMKQFRDHPGLGRDTIMAASLYGLKDADLVDMAHFLTYFK</sequence>
<dbReference type="SUPFAM" id="SSF46626">
    <property type="entry name" value="Cytochrome c"/>
    <property type="match status" value="2"/>
</dbReference>
<keyword evidence="10" id="KW-0732">Signal</keyword>
<comment type="subcellular location">
    <subcellularLocation>
        <location evidence="1">Periplasm</location>
    </subcellularLocation>
</comment>
<feature type="domain" description="Cytochrome c" evidence="11">
    <location>
        <begin position="15"/>
        <end position="109"/>
    </location>
</feature>
<dbReference type="RefSeq" id="WP_229676287.1">
    <property type="nucleotide sequence ID" value="NZ_BMIG01000006.1"/>
</dbReference>
<evidence type="ECO:0000313" key="13">
    <source>
        <dbReference type="Proteomes" id="UP000620596"/>
    </source>
</evidence>
<gene>
    <name evidence="12" type="ORF">GCM10011496_20870</name>
</gene>
<feature type="binding site" description="covalent" evidence="8">
    <location>
        <position position="137"/>
    </location>
    <ligand>
        <name>heme c</name>
        <dbReference type="ChEBI" id="CHEBI:61717"/>
        <label>2</label>
    </ligand>
</feature>
<feature type="signal peptide" evidence="10">
    <location>
        <begin position="1"/>
        <end position="30"/>
    </location>
</feature>
<dbReference type="Gene3D" id="1.10.760.10">
    <property type="entry name" value="Cytochrome c-like domain"/>
    <property type="match status" value="2"/>
</dbReference>
<evidence type="ECO:0000256" key="4">
    <source>
        <dbReference type="ARBA" id="ARBA00022723"/>
    </source>
</evidence>
<evidence type="ECO:0000259" key="11">
    <source>
        <dbReference type="PROSITE" id="PS51007"/>
    </source>
</evidence>
<dbReference type="EMBL" id="BMIG01000006">
    <property type="protein sequence ID" value="GGA99646.1"/>
    <property type="molecule type" value="Genomic_DNA"/>
</dbReference>
<name>A0A916SIT0_9BURK</name>
<feature type="binding site" description="covalent" evidence="8">
    <location>
        <position position="43"/>
    </location>
    <ligand>
        <name>heme c</name>
        <dbReference type="ChEBI" id="CHEBI:61717"/>
        <label>1</label>
    </ligand>
</feature>
<dbReference type="InterPro" id="IPR036909">
    <property type="entry name" value="Cyt_c-like_dom_sf"/>
</dbReference>
<comment type="caution">
    <text evidence="12">The sequence shown here is derived from an EMBL/GenBank/DDBJ whole genome shotgun (WGS) entry which is preliminary data.</text>
</comment>
<feature type="binding site" description="axial binding residue" evidence="9">
    <location>
        <position position="86"/>
    </location>
    <ligand>
        <name>heme c</name>
        <dbReference type="ChEBI" id="CHEBI:61717"/>
        <label>1</label>
    </ligand>
    <ligandPart>
        <name>Fe</name>
        <dbReference type="ChEBI" id="CHEBI:18248"/>
    </ligandPart>
</feature>
<accession>A0A916SIT0</accession>
<dbReference type="GO" id="GO:0005506">
    <property type="term" value="F:iron ion binding"/>
    <property type="evidence" value="ECO:0007669"/>
    <property type="project" value="InterPro"/>
</dbReference>
<evidence type="ECO:0000256" key="8">
    <source>
        <dbReference type="PIRSR" id="PIRSR000005-1"/>
    </source>
</evidence>
<organism evidence="12 13">
    <name type="scientific">Polaromonas eurypsychrophila</name>
    <dbReference type="NCBI Taxonomy" id="1614635"/>
    <lineage>
        <taxon>Bacteria</taxon>
        <taxon>Pseudomonadati</taxon>
        <taxon>Pseudomonadota</taxon>
        <taxon>Betaproteobacteria</taxon>
        <taxon>Burkholderiales</taxon>
        <taxon>Comamonadaceae</taxon>
        <taxon>Polaromonas</taxon>
    </lineage>
</organism>
<keyword evidence="4 9" id="KW-0479">Metal-binding</keyword>
<dbReference type="PIRSF" id="PIRSF000005">
    <property type="entry name" value="Cytochrome_c4"/>
    <property type="match status" value="1"/>
</dbReference>
<feature type="binding site" description="axial binding residue" evidence="9">
    <location>
        <position position="47"/>
    </location>
    <ligand>
        <name>heme c</name>
        <dbReference type="ChEBI" id="CHEBI:61717"/>
        <label>1</label>
    </ligand>
    <ligandPart>
        <name>Fe</name>
        <dbReference type="ChEBI" id="CHEBI:18248"/>
    </ligandPart>
</feature>
<proteinExistence type="predicted"/>
<feature type="binding site" description="covalent" evidence="8">
    <location>
        <position position="134"/>
    </location>
    <ligand>
        <name>heme c</name>
        <dbReference type="ChEBI" id="CHEBI:61717"/>
        <label>2</label>
    </ligand>
</feature>
<dbReference type="InterPro" id="IPR009056">
    <property type="entry name" value="Cyt_c-like_dom"/>
</dbReference>
<evidence type="ECO:0000256" key="10">
    <source>
        <dbReference type="SAM" id="SignalP"/>
    </source>
</evidence>
<evidence type="ECO:0000256" key="9">
    <source>
        <dbReference type="PIRSR" id="PIRSR000005-2"/>
    </source>
</evidence>
<dbReference type="GO" id="GO:0020037">
    <property type="term" value="F:heme binding"/>
    <property type="evidence" value="ECO:0007669"/>
    <property type="project" value="InterPro"/>
</dbReference>